<dbReference type="PROSITE" id="PS51007">
    <property type="entry name" value="CYTC"/>
    <property type="match status" value="1"/>
</dbReference>
<dbReference type="GO" id="GO:0030246">
    <property type="term" value="F:carbohydrate binding"/>
    <property type="evidence" value="ECO:0007669"/>
    <property type="project" value="InterPro"/>
</dbReference>
<keyword evidence="6 7" id="KW-0408">Iron</keyword>
<dbReference type="Pfam" id="PF07995">
    <property type="entry name" value="GSDH"/>
    <property type="match status" value="1"/>
</dbReference>
<evidence type="ECO:0000259" key="9">
    <source>
        <dbReference type="PROSITE" id="PS51007"/>
    </source>
</evidence>
<dbReference type="EMBL" id="JASJOS010000005">
    <property type="protein sequence ID" value="MDJ1481531.1"/>
    <property type="molecule type" value="Genomic_DNA"/>
</dbReference>
<comment type="caution">
    <text evidence="10">The sequence shown here is derived from an EMBL/GenBank/DDBJ whole genome shotgun (WGS) entry which is preliminary data.</text>
</comment>
<dbReference type="InterPro" id="IPR029062">
    <property type="entry name" value="Class_I_gatase-like"/>
</dbReference>
<dbReference type="PROSITE" id="PS50093">
    <property type="entry name" value="PKD"/>
    <property type="match status" value="1"/>
</dbReference>
<dbReference type="InterPro" id="IPR035986">
    <property type="entry name" value="PKD_dom_sf"/>
</dbReference>
<dbReference type="Gene3D" id="2.60.40.10">
    <property type="entry name" value="Immunoglobulins"/>
    <property type="match status" value="1"/>
</dbReference>
<accession>A0AAE3U6N9</accession>
<feature type="domain" description="Cytochrome c" evidence="9">
    <location>
        <begin position="867"/>
        <end position="952"/>
    </location>
</feature>
<evidence type="ECO:0000256" key="2">
    <source>
        <dbReference type="ARBA" id="ARBA00022617"/>
    </source>
</evidence>
<dbReference type="PANTHER" id="PTHR40469:SF2">
    <property type="entry name" value="GALACTOSE-BINDING DOMAIN-LIKE SUPERFAMILY PROTEIN"/>
    <property type="match status" value="1"/>
</dbReference>
<dbReference type="SUPFAM" id="SSF49785">
    <property type="entry name" value="Galactose-binding domain-like"/>
    <property type="match status" value="1"/>
</dbReference>
<dbReference type="CDD" id="cd04084">
    <property type="entry name" value="CBM6_xylanase-like"/>
    <property type="match status" value="1"/>
</dbReference>
<evidence type="ECO:0000256" key="6">
    <source>
        <dbReference type="ARBA" id="ARBA00023004"/>
    </source>
</evidence>
<dbReference type="Gene3D" id="1.10.760.10">
    <property type="entry name" value="Cytochrome c-like domain"/>
    <property type="match status" value="1"/>
</dbReference>
<dbReference type="InterPro" id="IPR006584">
    <property type="entry name" value="Cellulose-bd_IV"/>
</dbReference>
<feature type="domain" description="PKD" evidence="8">
    <location>
        <begin position="714"/>
        <end position="796"/>
    </location>
</feature>
<evidence type="ECO:0000313" key="11">
    <source>
        <dbReference type="Proteomes" id="UP001241110"/>
    </source>
</evidence>
<dbReference type="Pfam" id="PF03422">
    <property type="entry name" value="CBM_6"/>
    <property type="match status" value="1"/>
</dbReference>
<dbReference type="SMART" id="SM00606">
    <property type="entry name" value="CBD_IV"/>
    <property type="match status" value="1"/>
</dbReference>
<keyword evidence="3 7" id="KW-0479">Metal-binding</keyword>
<evidence type="ECO:0000256" key="3">
    <source>
        <dbReference type="ARBA" id="ARBA00022723"/>
    </source>
</evidence>
<dbReference type="SMART" id="SM00089">
    <property type="entry name" value="PKD"/>
    <property type="match status" value="1"/>
</dbReference>
<proteinExistence type="predicted"/>
<dbReference type="CDD" id="cd00146">
    <property type="entry name" value="PKD"/>
    <property type="match status" value="1"/>
</dbReference>
<evidence type="ECO:0000256" key="5">
    <source>
        <dbReference type="ARBA" id="ARBA00022982"/>
    </source>
</evidence>
<dbReference type="Gene3D" id="2.60.120.260">
    <property type="entry name" value="Galactose-binding domain-like"/>
    <property type="match status" value="1"/>
</dbReference>
<dbReference type="InterPro" id="IPR022409">
    <property type="entry name" value="PKD/Chitinase_dom"/>
</dbReference>
<name>A0AAE3U6N9_9BACT</name>
<keyword evidence="5" id="KW-0249">Electron transport</keyword>
<dbReference type="SUPFAM" id="SSF52317">
    <property type="entry name" value="Class I glutamine amidotransferase-like"/>
    <property type="match status" value="1"/>
</dbReference>
<feature type="binding site" description="covalent" evidence="7">
    <location>
        <position position="930"/>
    </location>
    <ligand>
        <name>heme c</name>
        <dbReference type="ChEBI" id="CHEBI:61717"/>
    </ligand>
</feature>
<sequence length="1136" mass="126556">MFQVLQTCRTIVWMGVFVILNLQTYAQTKPQTKTASAAKPMKLLVFSRTKGFRHASIPAGKLAIIKLGKEKGFAVDTTEDASKINEKNLKQYRAVIFLSTTGDVLDNNQQADFERYIQSGGGFVGIHAATDTEYDWPWYNKLVGAQFASHPGNPNVQKGTMHVVDKNHPSTKDLPEQFDRTDEFYDFKSYQKDLVKPLITVDEKTYKDGKMGDFHPMSWYHAFDGGKVFYTNFGHTNETFTEDLFLKHLWGGIQYVTEGQTIDYKKAKSMRVPEENRFNKINLSSKLDEPTELAVLDNGKVLFTERKGAVKLYNPKTQKTKLVATIPVYKKFEYGLMGLNIDPNFNQNQWVYMYYSYDVAPDTANRLVRFKFDPVKDTILLSTEQVIMKVPVKRTDCCHTGGSIAFDKQGNLYLSTGDDTNPFTQKGYAPLDERQGREGWDGQYTSANSNDLRGKILRIKVNEDGTYSIPEGNLFPKGTPKARPEVYVMGNRNPYRISIDQHTGYLYWGEVGPDAGEDSERQGPRGYDEVNQARKAGFFGYPYFIGDNKPYRHFNYADSSSGEWFDPLHPINNSPHNTGVNQLPPAQKAFIWYPYAESPDFPLVGKGGRNAMAGPVYYPEDYQDSNVKFPSYYGGKFFAYDWMRDWVMSVTMNEQGDFVSMERFLPNTKFSHVIDMQFAKDGSLYTLEYGPNWFAQNDEAMLSHITYNSGNRIPAVVATASKKAGAAPLTVSFSSKGTVDYDDDALKYEWTFAPGAPKSALQNPSFTFTKPGVYKPVLKVTDANGNVATTQLEVKVGNDVPQVDIAVKGNKSFFWDNEPVDYEVKVSDKEDGDLSKGTIQKEDVALNINYLEGFDKTMIAQGHQMNTGFITGKRLIELSDCKACHSIDKKSIGPAYLDVAKKYKGKSRIAPQLADKVIKGGGGVWGEQAMSAHPQLTKDEATDMVKYILSLADEKKSDPLKGTYVTKTNGKNGTYLFTASYTDKGKGEIGPATAQKTLVLRNAKMKAADFDGSKEIMKYKAPTGSELAVGTAHNSYLMYNNIDLTGIEGAVVTVFSNPAYTKGGTLEIHLDAPDGKLIGQGEVAATATGDVKIPFATATGVHSLFFVFKNEKAGAQGVFALDTISFQKKASFQSLK</sequence>
<dbReference type="GO" id="GO:0020037">
    <property type="term" value="F:heme binding"/>
    <property type="evidence" value="ECO:0007669"/>
    <property type="project" value="InterPro"/>
</dbReference>
<evidence type="ECO:0000313" key="10">
    <source>
        <dbReference type="EMBL" id="MDJ1481531.1"/>
    </source>
</evidence>
<dbReference type="InterPro" id="IPR011042">
    <property type="entry name" value="6-blade_b-propeller_TolB-like"/>
</dbReference>
<keyword evidence="4" id="KW-0732">Signal</keyword>
<protein>
    <submittedName>
        <fullName evidence="10">ThuA domain-containing protein</fullName>
    </submittedName>
</protein>
<reference evidence="10" key="1">
    <citation type="submission" date="2023-05" db="EMBL/GenBank/DDBJ databases">
        <authorList>
            <person name="Zhang X."/>
        </authorList>
    </citation>
    <scope>NUCLEOTIDE SEQUENCE</scope>
    <source>
        <strain evidence="10">YF14B1</strain>
    </source>
</reference>
<dbReference type="InterPro" id="IPR013783">
    <property type="entry name" value="Ig-like_fold"/>
</dbReference>
<dbReference type="InterPro" id="IPR005084">
    <property type="entry name" value="CBM6"/>
</dbReference>
<dbReference type="AlphaFoldDB" id="A0AAE3U6N9"/>
<dbReference type="SUPFAM" id="SSF49299">
    <property type="entry name" value="PKD domain"/>
    <property type="match status" value="1"/>
</dbReference>
<evidence type="ECO:0000259" key="8">
    <source>
        <dbReference type="PROSITE" id="PS50093"/>
    </source>
</evidence>
<dbReference type="Pfam" id="PF18911">
    <property type="entry name" value="PKD_4"/>
    <property type="match status" value="1"/>
</dbReference>
<feature type="binding site" description="covalent" evidence="7">
    <location>
        <position position="885"/>
    </location>
    <ligand>
        <name>heme c</name>
        <dbReference type="ChEBI" id="CHEBI:61717"/>
    </ligand>
</feature>
<dbReference type="Proteomes" id="UP001241110">
    <property type="component" value="Unassembled WGS sequence"/>
</dbReference>
<dbReference type="RefSeq" id="WP_313979420.1">
    <property type="nucleotide sequence ID" value="NZ_JASJOS010000005.1"/>
</dbReference>
<dbReference type="Gene3D" id="3.40.50.880">
    <property type="match status" value="1"/>
</dbReference>
<dbReference type="InterPro" id="IPR000601">
    <property type="entry name" value="PKD_dom"/>
</dbReference>
<dbReference type="InterPro" id="IPR012938">
    <property type="entry name" value="Glc/Sorbosone_DH"/>
</dbReference>
<dbReference type="SUPFAM" id="SSF50952">
    <property type="entry name" value="Soluble quinoprotein glucose dehydrogenase"/>
    <property type="match status" value="1"/>
</dbReference>
<dbReference type="Gene3D" id="2.120.10.30">
    <property type="entry name" value="TolB, C-terminal domain"/>
    <property type="match status" value="1"/>
</dbReference>
<dbReference type="Pfam" id="PF00034">
    <property type="entry name" value="Cytochrom_C"/>
    <property type="match status" value="1"/>
</dbReference>
<organism evidence="10 11">
    <name type="scientific">Xanthocytophaga flava</name>
    <dbReference type="NCBI Taxonomy" id="3048013"/>
    <lineage>
        <taxon>Bacteria</taxon>
        <taxon>Pseudomonadati</taxon>
        <taxon>Bacteroidota</taxon>
        <taxon>Cytophagia</taxon>
        <taxon>Cytophagales</taxon>
        <taxon>Rhodocytophagaceae</taxon>
        <taxon>Xanthocytophaga</taxon>
    </lineage>
</organism>
<keyword evidence="2 7" id="KW-0349">Heme</keyword>
<dbReference type="PRINTS" id="PR00606">
    <property type="entry name" value="CYTCHROMECID"/>
</dbReference>
<dbReference type="InterPro" id="IPR011041">
    <property type="entry name" value="Quinoprot_gluc/sorb_DH_b-prop"/>
</dbReference>
<keyword evidence="1" id="KW-0813">Transport</keyword>
<evidence type="ECO:0000256" key="1">
    <source>
        <dbReference type="ARBA" id="ARBA00022448"/>
    </source>
</evidence>
<dbReference type="InterPro" id="IPR029010">
    <property type="entry name" value="ThuA-like"/>
</dbReference>
<dbReference type="PANTHER" id="PTHR40469">
    <property type="entry name" value="SECRETED GLYCOSYL HYDROLASE"/>
    <property type="match status" value="1"/>
</dbReference>
<dbReference type="GO" id="GO:0009055">
    <property type="term" value="F:electron transfer activity"/>
    <property type="evidence" value="ECO:0007669"/>
    <property type="project" value="InterPro"/>
</dbReference>
<gene>
    <name evidence="10" type="ORF">QNI16_13615</name>
</gene>
<evidence type="ECO:0000256" key="7">
    <source>
        <dbReference type="PIRSR" id="PIRSR602324-1"/>
    </source>
</evidence>
<evidence type="ECO:0000256" key="4">
    <source>
        <dbReference type="ARBA" id="ARBA00022729"/>
    </source>
</evidence>
<dbReference type="GO" id="GO:0005506">
    <property type="term" value="F:iron ion binding"/>
    <property type="evidence" value="ECO:0007669"/>
    <property type="project" value="InterPro"/>
</dbReference>
<dbReference type="InterPro" id="IPR002324">
    <property type="entry name" value="Cyt_c_ID"/>
</dbReference>
<dbReference type="InterPro" id="IPR036909">
    <property type="entry name" value="Cyt_c-like_dom_sf"/>
</dbReference>
<dbReference type="InterPro" id="IPR008979">
    <property type="entry name" value="Galactose-bd-like_sf"/>
</dbReference>
<dbReference type="InterPro" id="IPR009056">
    <property type="entry name" value="Cyt_c-like_dom"/>
</dbReference>
<comment type="PTM">
    <text evidence="7">Binds 1 heme c group covalently per subunit.</text>
</comment>
<dbReference type="Pfam" id="PF06283">
    <property type="entry name" value="ThuA"/>
    <property type="match status" value="1"/>
</dbReference>
<feature type="binding site" description="covalent" evidence="7">
    <location>
        <position position="881"/>
    </location>
    <ligand>
        <name>heme c</name>
        <dbReference type="ChEBI" id="CHEBI:61717"/>
    </ligand>
</feature>
<dbReference type="SUPFAM" id="SSF46626">
    <property type="entry name" value="Cytochrome c"/>
    <property type="match status" value="1"/>
</dbReference>